<dbReference type="EMBL" id="BQNB010016448">
    <property type="protein sequence ID" value="GJT51932.1"/>
    <property type="molecule type" value="Genomic_DNA"/>
</dbReference>
<name>A0ABQ5EM26_9ASTR</name>
<reference evidence="2" key="2">
    <citation type="submission" date="2022-01" db="EMBL/GenBank/DDBJ databases">
        <authorList>
            <person name="Yamashiro T."/>
            <person name="Shiraishi A."/>
            <person name="Satake H."/>
            <person name="Nakayama K."/>
        </authorList>
    </citation>
    <scope>NUCLEOTIDE SEQUENCE</scope>
</reference>
<reference evidence="2" key="1">
    <citation type="journal article" date="2022" name="Int. J. Mol. Sci.">
        <title>Draft Genome of Tanacetum Coccineum: Genomic Comparison of Closely Related Tanacetum-Family Plants.</title>
        <authorList>
            <person name="Yamashiro T."/>
            <person name="Shiraishi A."/>
            <person name="Nakayama K."/>
            <person name="Satake H."/>
        </authorList>
    </citation>
    <scope>NUCLEOTIDE SEQUENCE</scope>
</reference>
<proteinExistence type="predicted"/>
<sequence>MAVVPPGSSDSLPKWGPGKVLSNGIGSLFFILSVGIKRLLDDLRVTPAKVRETAAKQNLVLFSNLNEKYANYNCSKIKTAERVYAGREEIKDLSEKG</sequence>
<comment type="caution">
    <text evidence="2">The sequence shown here is derived from an EMBL/GenBank/DDBJ whole genome shotgun (WGS) entry which is preliminary data.</text>
</comment>
<keyword evidence="3" id="KW-1185">Reference proteome</keyword>
<evidence type="ECO:0000256" key="1">
    <source>
        <dbReference type="SAM" id="Phobius"/>
    </source>
</evidence>
<keyword evidence="1" id="KW-1133">Transmembrane helix</keyword>
<protein>
    <submittedName>
        <fullName evidence="2">Uncharacterized protein</fullName>
    </submittedName>
</protein>
<gene>
    <name evidence="2" type="ORF">Tco_0978089</name>
</gene>
<evidence type="ECO:0000313" key="2">
    <source>
        <dbReference type="EMBL" id="GJT51932.1"/>
    </source>
</evidence>
<feature type="transmembrane region" description="Helical" evidence="1">
    <location>
        <begin position="20"/>
        <end position="40"/>
    </location>
</feature>
<organism evidence="2 3">
    <name type="scientific">Tanacetum coccineum</name>
    <dbReference type="NCBI Taxonomy" id="301880"/>
    <lineage>
        <taxon>Eukaryota</taxon>
        <taxon>Viridiplantae</taxon>
        <taxon>Streptophyta</taxon>
        <taxon>Embryophyta</taxon>
        <taxon>Tracheophyta</taxon>
        <taxon>Spermatophyta</taxon>
        <taxon>Magnoliopsida</taxon>
        <taxon>eudicotyledons</taxon>
        <taxon>Gunneridae</taxon>
        <taxon>Pentapetalae</taxon>
        <taxon>asterids</taxon>
        <taxon>campanulids</taxon>
        <taxon>Asterales</taxon>
        <taxon>Asteraceae</taxon>
        <taxon>Asteroideae</taxon>
        <taxon>Anthemideae</taxon>
        <taxon>Anthemidinae</taxon>
        <taxon>Tanacetum</taxon>
    </lineage>
</organism>
<dbReference type="Proteomes" id="UP001151760">
    <property type="component" value="Unassembled WGS sequence"/>
</dbReference>
<keyword evidence="1" id="KW-0812">Transmembrane</keyword>
<keyword evidence="1" id="KW-0472">Membrane</keyword>
<evidence type="ECO:0000313" key="3">
    <source>
        <dbReference type="Proteomes" id="UP001151760"/>
    </source>
</evidence>
<accession>A0ABQ5EM26</accession>